<evidence type="ECO:0000313" key="2">
    <source>
        <dbReference type="EMBL" id="STY98817.1"/>
    </source>
</evidence>
<evidence type="ECO:0000313" key="1">
    <source>
        <dbReference type="EMBL" id="OBX65137.1"/>
    </source>
</evidence>
<evidence type="ECO:0000313" key="3">
    <source>
        <dbReference type="Proteomes" id="UP000092607"/>
    </source>
</evidence>
<organism evidence="1 3">
    <name type="scientific">Moraxella lacunata</name>
    <dbReference type="NCBI Taxonomy" id="477"/>
    <lineage>
        <taxon>Bacteria</taxon>
        <taxon>Pseudomonadati</taxon>
        <taxon>Pseudomonadota</taxon>
        <taxon>Gammaproteobacteria</taxon>
        <taxon>Moraxellales</taxon>
        <taxon>Moraxellaceae</taxon>
        <taxon>Moraxella</taxon>
    </lineage>
</organism>
<dbReference type="RefSeq" id="WP_065255305.1">
    <property type="nucleotide sequence ID" value="NZ_JARDJM010000025.1"/>
</dbReference>
<evidence type="ECO:0000313" key="4">
    <source>
        <dbReference type="Proteomes" id="UP000254107"/>
    </source>
</evidence>
<name>A0A1B8Q5U4_MORLA</name>
<proteinExistence type="predicted"/>
<dbReference type="EMBL" id="LZMS01000037">
    <property type="protein sequence ID" value="OBX65137.1"/>
    <property type="molecule type" value="Genomic_DNA"/>
</dbReference>
<dbReference type="GeneID" id="302271599"/>
<accession>A0A1B8Q5U4</accession>
<dbReference type="AlphaFoldDB" id="A0A1B8Q5U4"/>
<dbReference type="Proteomes" id="UP000254107">
    <property type="component" value="Unassembled WGS sequence"/>
</dbReference>
<dbReference type="EMBL" id="UGQC01000001">
    <property type="protein sequence ID" value="STY98817.1"/>
    <property type="molecule type" value="Genomic_DNA"/>
</dbReference>
<protein>
    <submittedName>
        <fullName evidence="1">Uncharacterized protein</fullName>
    </submittedName>
</protein>
<keyword evidence="4" id="KW-1185">Reference proteome</keyword>
<sequence>MTTFSQFIKESETHSLFQTTKYDVKVVGFKHPYMSKYCLVHVFSKTRTLDGLIIEKDLIADAKSCTALLRVVKTVKAVKGNDFSHYMDELCYLYKNYLAEQSNPNEKPQSDEQDGTVVVVIAKDNKAPAKVGFHPSLASLPVCHPSTSPLLGRGGSFIFASALPFRQKSHTFGVGVGGVPALALLPP</sequence>
<reference evidence="2 4" key="2">
    <citation type="submission" date="2018-06" db="EMBL/GenBank/DDBJ databases">
        <authorList>
            <consortium name="Pathogen Informatics"/>
            <person name="Doyle S."/>
        </authorList>
    </citation>
    <scope>NUCLEOTIDE SEQUENCE [LARGE SCALE GENOMIC DNA]</scope>
    <source>
        <strain evidence="2 4">NCTC7911</strain>
    </source>
</reference>
<gene>
    <name evidence="1" type="ORF">A9309_03565</name>
    <name evidence="2" type="ORF">NCTC7911_00180</name>
</gene>
<reference evidence="1 3" key="1">
    <citation type="submission" date="2016-06" db="EMBL/GenBank/DDBJ databases">
        <title>Draft genome of Moraxella lacunata CCUG 57757A.</title>
        <authorList>
            <person name="Salva-Serra F."/>
            <person name="Engstrom-Jakobsson H."/>
            <person name="Thorell K."/>
            <person name="Gonzales-Siles L."/>
            <person name="Karlsson R."/>
            <person name="Boulund F."/>
            <person name="Engstrand L."/>
            <person name="Kristiansson E."/>
            <person name="Moore E."/>
        </authorList>
    </citation>
    <scope>NUCLEOTIDE SEQUENCE [LARGE SCALE GENOMIC DNA]</scope>
    <source>
        <strain evidence="1 3">CCUG 57757A</strain>
    </source>
</reference>
<dbReference type="Proteomes" id="UP000092607">
    <property type="component" value="Unassembled WGS sequence"/>
</dbReference>